<dbReference type="Proteomes" id="UP001408356">
    <property type="component" value="Unassembled WGS sequence"/>
</dbReference>
<dbReference type="InterPro" id="IPR052228">
    <property type="entry name" value="Sec_Metab_Biosynth_Oxidored"/>
</dbReference>
<keyword evidence="1" id="KW-0560">Oxidoreductase</keyword>
<proteinExistence type="predicted"/>
<protein>
    <submittedName>
        <fullName evidence="2">Oxidoreductase</fullName>
    </submittedName>
</protein>
<sequence>MASNITRALVVGGTGGIGYGIACRIAAEASSSTVIISGRTKPGSIPHPNIEFRKLDASSMHAIKAYTDAYKLAQEPPLDLLVLTQGVLTIAGRTETLEGIDRKMALHYYGRQLLIRELLPVLKQDAKVLIVLDSVNGGPTKVNWEDLDLKTTFSIGNAMSHCTSMNDAMVQQYASEQQQKADSGRRRHFVHAYPGFVKTNLDQSLPWYLRLPTRVAGQVLGVSPETCAQNLLKGTYESTAAGEKEGRFWSYIDAQGRSIGNKPVWEEEQRQKVADHTWKIIDNAINTSK</sequence>
<comment type="caution">
    <text evidence="2">The sequence shown here is derived from an EMBL/GenBank/DDBJ whole genome shotgun (WGS) entry which is preliminary data.</text>
</comment>
<dbReference type="EMBL" id="JARVKF010000320">
    <property type="protein sequence ID" value="KAK9419414.1"/>
    <property type="molecule type" value="Genomic_DNA"/>
</dbReference>
<evidence type="ECO:0000256" key="1">
    <source>
        <dbReference type="ARBA" id="ARBA00023002"/>
    </source>
</evidence>
<name>A0ABR2UYI4_9PEZI</name>
<dbReference type="PANTHER" id="PTHR47534:SF3">
    <property type="entry name" value="ALCOHOL DEHYDROGENASE-LIKE C-TERMINAL DOMAIN-CONTAINING PROTEIN"/>
    <property type="match status" value="1"/>
</dbReference>
<accession>A0ABR2UYI4</accession>
<dbReference type="Gene3D" id="3.40.50.720">
    <property type="entry name" value="NAD(P)-binding Rossmann-like Domain"/>
    <property type="match status" value="1"/>
</dbReference>
<dbReference type="InterPro" id="IPR036291">
    <property type="entry name" value="NAD(P)-bd_dom_sf"/>
</dbReference>
<dbReference type="PANTHER" id="PTHR47534">
    <property type="entry name" value="YALI0E05731P"/>
    <property type="match status" value="1"/>
</dbReference>
<organism evidence="2 3">
    <name type="scientific">Seiridium unicorne</name>
    <dbReference type="NCBI Taxonomy" id="138068"/>
    <lineage>
        <taxon>Eukaryota</taxon>
        <taxon>Fungi</taxon>
        <taxon>Dikarya</taxon>
        <taxon>Ascomycota</taxon>
        <taxon>Pezizomycotina</taxon>
        <taxon>Sordariomycetes</taxon>
        <taxon>Xylariomycetidae</taxon>
        <taxon>Amphisphaeriales</taxon>
        <taxon>Sporocadaceae</taxon>
        <taxon>Seiridium</taxon>
    </lineage>
</organism>
<evidence type="ECO:0000313" key="3">
    <source>
        <dbReference type="Proteomes" id="UP001408356"/>
    </source>
</evidence>
<gene>
    <name evidence="2" type="ORF">SUNI508_07389</name>
</gene>
<keyword evidence="3" id="KW-1185">Reference proteome</keyword>
<reference evidence="2 3" key="1">
    <citation type="journal article" date="2024" name="J. Plant Pathol.">
        <title>Sequence and assembly of the genome of Seiridium unicorne, isolate CBS 538.82, causal agent of cypress canker disease.</title>
        <authorList>
            <person name="Scali E."/>
            <person name="Rocca G.D."/>
            <person name="Danti R."/>
            <person name="Garbelotto M."/>
            <person name="Barberini S."/>
            <person name="Baroncelli R."/>
            <person name="Emiliani G."/>
        </authorList>
    </citation>
    <scope>NUCLEOTIDE SEQUENCE [LARGE SCALE GENOMIC DNA]</scope>
    <source>
        <strain evidence="2 3">BM-138-508</strain>
    </source>
</reference>
<dbReference type="SUPFAM" id="SSF51735">
    <property type="entry name" value="NAD(P)-binding Rossmann-fold domains"/>
    <property type="match status" value="1"/>
</dbReference>
<evidence type="ECO:0000313" key="2">
    <source>
        <dbReference type="EMBL" id="KAK9419414.1"/>
    </source>
</evidence>